<keyword evidence="7" id="KW-0645">Protease</keyword>
<dbReference type="InterPro" id="IPR036005">
    <property type="entry name" value="Creatinase/aminopeptidase-like"/>
</dbReference>
<dbReference type="PANTHER" id="PTHR43763:SF6">
    <property type="entry name" value="XAA-PRO AMINOPEPTIDASE 1"/>
    <property type="match status" value="1"/>
</dbReference>
<name>A0A419VYK9_9BACT</name>
<evidence type="ECO:0000259" key="6">
    <source>
        <dbReference type="Pfam" id="PF16188"/>
    </source>
</evidence>
<dbReference type="FunFam" id="3.90.230.10:FF:000009">
    <property type="entry name" value="xaa-Pro aminopeptidase 2"/>
    <property type="match status" value="1"/>
</dbReference>
<dbReference type="EMBL" id="RAPN01000002">
    <property type="protein sequence ID" value="RKD88327.1"/>
    <property type="molecule type" value="Genomic_DNA"/>
</dbReference>
<keyword evidence="3" id="KW-0378">Hydrolase</keyword>
<evidence type="ECO:0000256" key="3">
    <source>
        <dbReference type="ARBA" id="ARBA00022801"/>
    </source>
</evidence>
<dbReference type="AlphaFoldDB" id="A0A419VYK9"/>
<comment type="caution">
    <text evidence="7">The sequence shown here is derived from an EMBL/GenBank/DDBJ whole genome shotgun (WGS) entry which is preliminary data.</text>
</comment>
<dbReference type="GO" id="GO:0005737">
    <property type="term" value="C:cytoplasm"/>
    <property type="evidence" value="ECO:0007669"/>
    <property type="project" value="UniProtKB-ARBA"/>
</dbReference>
<dbReference type="PANTHER" id="PTHR43763">
    <property type="entry name" value="XAA-PRO AMINOPEPTIDASE 1"/>
    <property type="match status" value="1"/>
</dbReference>
<evidence type="ECO:0000256" key="2">
    <source>
        <dbReference type="ARBA" id="ARBA00022723"/>
    </source>
</evidence>
<dbReference type="SUPFAM" id="SSF55920">
    <property type="entry name" value="Creatinase/aminopeptidase"/>
    <property type="match status" value="1"/>
</dbReference>
<accession>A0A419VYK9</accession>
<dbReference type="Pfam" id="PF16188">
    <property type="entry name" value="Peptidase_M24_C"/>
    <property type="match status" value="1"/>
</dbReference>
<protein>
    <submittedName>
        <fullName evidence="7">Xaa-Pro aminopeptidase</fullName>
    </submittedName>
</protein>
<evidence type="ECO:0000313" key="8">
    <source>
        <dbReference type="Proteomes" id="UP000283387"/>
    </source>
</evidence>
<evidence type="ECO:0000313" key="7">
    <source>
        <dbReference type="EMBL" id="RKD88327.1"/>
    </source>
</evidence>
<dbReference type="Pfam" id="PF16189">
    <property type="entry name" value="Creatinase_N_2"/>
    <property type="match status" value="1"/>
</dbReference>
<proteinExistence type="inferred from homology"/>
<dbReference type="InterPro" id="IPR000994">
    <property type="entry name" value="Pept_M24"/>
</dbReference>
<dbReference type="RefSeq" id="WP_170154603.1">
    <property type="nucleotide sequence ID" value="NZ_RAPN01000002.1"/>
</dbReference>
<feature type="domain" description="Peptidase M24 C-terminal" evidence="6">
    <location>
        <begin position="533"/>
        <end position="592"/>
    </location>
</feature>
<sequence>MKVIIQQRLVRLRQEMAKSGLDALYISGTDPHQSEYLPDYWQVREFISGFNGSAGFLMITKDAAALWTDSRYFLQATDQLAGTGIDLMKLRVEGTPSPAEWVGNLLPAQSLIGTDAACLSIAQFKTLKQSLASNDQKLTDCGDLMKTIWENRPPLPLDPIFEHDTKYTGRTRLEKIELIRQQTKAAKAQATLLTALDDIAWTFNLRGCDISYNPVFLSFALITETTISLYIDGEKVLPGLNQKLVSEGISVKEYAAIYEDLALLSGKILIDPDRTNQALLEAISPDASISYQLSIPTILKATKTDHELEMIKLAMRKDGIALVKFLYWLSKTVGTEEINEYDVLLKLDEFRATQDGFKGASFYSIVGYNGNGAIVHRSVTKETAAPIKAEGILLIDSGGQYLEGTTDITRTIALGKVGTLAKEDYTLVLKGTIGLAEVKFPANTPGANIDLAARQALWQTGRNYGHGTGHGIGFFLNVHEGPMSIRQEYNNRVIEPGMVISDEPAFYREGQYGIRTENVIACREWITTDYGRFLQFETLTLCPIDTRLIERKLLSESEINWLNDYHHRCYDELSPFVNDEEKEFLKQTTAAI</sequence>
<keyword evidence="7" id="KW-0031">Aminopeptidase</keyword>
<dbReference type="InterPro" id="IPR032416">
    <property type="entry name" value="Peptidase_M24_C"/>
</dbReference>
<dbReference type="GO" id="GO:0046872">
    <property type="term" value="F:metal ion binding"/>
    <property type="evidence" value="ECO:0007669"/>
    <property type="project" value="UniProtKB-KW"/>
</dbReference>
<dbReference type="Gene3D" id="3.40.350.10">
    <property type="entry name" value="Creatinase/prolidase N-terminal domain"/>
    <property type="match status" value="2"/>
</dbReference>
<evidence type="ECO:0000256" key="1">
    <source>
        <dbReference type="ARBA" id="ARBA00008766"/>
    </source>
</evidence>
<dbReference type="Pfam" id="PF01321">
    <property type="entry name" value="Creatinase_N"/>
    <property type="match status" value="1"/>
</dbReference>
<dbReference type="InterPro" id="IPR033740">
    <property type="entry name" value="Pept_M24B"/>
</dbReference>
<dbReference type="Gene3D" id="3.90.230.10">
    <property type="entry name" value="Creatinase/methionine aminopeptidase superfamily"/>
    <property type="match status" value="1"/>
</dbReference>
<organism evidence="7 8">
    <name type="scientific">Mangrovibacterium diazotrophicum</name>
    <dbReference type="NCBI Taxonomy" id="1261403"/>
    <lineage>
        <taxon>Bacteria</taxon>
        <taxon>Pseudomonadati</taxon>
        <taxon>Bacteroidota</taxon>
        <taxon>Bacteroidia</taxon>
        <taxon>Marinilabiliales</taxon>
        <taxon>Prolixibacteraceae</taxon>
        <taxon>Mangrovibacterium</taxon>
    </lineage>
</organism>
<keyword evidence="8" id="KW-1185">Reference proteome</keyword>
<comment type="similarity">
    <text evidence="1">Belongs to the peptidase M24B family.</text>
</comment>
<feature type="domain" description="Creatinase N-terminal" evidence="5">
    <location>
        <begin position="8"/>
        <end position="147"/>
    </location>
</feature>
<dbReference type="SUPFAM" id="SSF53092">
    <property type="entry name" value="Creatinase/prolidase N-terminal domain"/>
    <property type="match status" value="1"/>
</dbReference>
<dbReference type="Proteomes" id="UP000283387">
    <property type="component" value="Unassembled WGS sequence"/>
</dbReference>
<dbReference type="InterPro" id="IPR029149">
    <property type="entry name" value="Creatin/AminoP/Spt16_N"/>
</dbReference>
<dbReference type="CDD" id="cd01085">
    <property type="entry name" value="APP"/>
    <property type="match status" value="1"/>
</dbReference>
<dbReference type="GO" id="GO:0070006">
    <property type="term" value="F:metalloaminopeptidase activity"/>
    <property type="evidence" value="ECO:0007669"/>
    <property type="project" value="InterPro"/>
</dbReference>
<evidence type="ECO:0000259" key="4">
    <source>
        <dbReference type="Pfam" id="PF00557"/>
    </source>
</evidence>
<dbReference type="Pfam" id="PF00557">
    <property type="entry name" value="Peptidase_M24"/>
    <property type="match status" value="1"/>
</dbReference>
<dbReference type="InterPro" id="IPR050422">
    <property type="entry name" value="X-Pro_aminopeptidase_P"/>
</dbReference>
<reference evidence="7 8" key="1">
    <citation type="submission" date="2018-09" db="EMBL/GenBank/DDBJ databases">
        <title>Genomic Encyclopedia of Archaeal and Bacterial Type Strains, Phase II (KMG-II): from individual species to whole genera.</title>
        <authorList>
            <person name="Goeker M."/>
        </authorList>
    </citation>
    <scope>NUCLEOTIDE SEQUENCE [LARGE SCALE GENOMIC DNA]</scope>
    <source>
        <strain evidence="7 8">DSM 27148</strain>
    </source>
</reference>
<gene>
    <name evidence="7" type="ORF">BC643_3473</name>
</gene>
<keyword evidence="2" id="KW-0479">Metal-binding</keyword>
<feature type="domain" description="Peptidase M24" evidence="4">
    <location>
        <begin position="310"/>
        <end position="523"/>
    </location>
</feature>
<evidence type="ECO:0000259" key="5">
    <source>
        <dbReference type="Pfam" id="PF01321"/>
    </source>
</evidence>
<dbReference type="InterPro" id="IPR000587">
    <property type="entry name" value="Creatinase_N"/>
</dbReference>